<gene>
    <name evidence="1" type="ORF">EHSB41UT_01857</name>
</gene>
<dbReference type="RefSeq" id="WP_087109133.1">
    <property type="nucleotide sequence ID" value="NZ_CBCSCN010000002.1"/>
</dbReference>
<dbReference type="EMBL" id="FWPT01000004">
    <property type="protein sequence ID" value="SMA45144.1"/>
    <property type="molecule type" value="Genomic_DNA"/>
</dbReference>
<name>A0A1X7AIW8_9GAMM</name>
<dbReference type="OrthoDB" id="6121435at2"/>
<evidence type="ECO:0000313" key="1">
    <source>
        <dbReference type="EMBL" id="SMA45144.1"/>
    </source>
</evidence>
<organism evidence="1 2">
    <name type="scientific">Parendozoicomonas haliclonae</name>
    <dbReference type="NCBI Taxonomy" id="1960125"/>
    <lineage>
        <taxon>Bacteria</taxon>
        <taxon>Pseudomonadati</taxon>
        <taxon>Pseudomonadota</taxon>
        <taxon>Gammaproteobacteria</taxon>
        <taxon>Oceanospirillales</taxon>
        <taxon>Endozoicomonadaceae</taxon>
        <taxon>Parendozoicomonas</taxon>
    </lineage>
</organism>
<proteinExistence type="predicted"/>
<dbReference type="AlphaFoldDB" id="A0A1X7AIW8"/>
<sequence length="131" mass="14911">MSEPSKIENCLFAFLDAGREGLRQLEVSSPYTGYTFTHDPGQFWSSCLNTDVSRVGKMGITIARESDPFIRQTGDKAHFKRYWLQDRTAARLTLARLNLYRIGRHAEPLSDDLARQLVEQFPEAVTQDKTG</sequence>
<dbReference type="Proteomes" id="UP000196573">
    <property type="component" value="Unassembled WGS sequence"/>
</dbReference>
<protein>
    <submittedName>
        <fullName evidence="1">Uncharacterized protein</fullName>
    </submittedName>
</protein>
<evidence type="ECO:0000313" key="2">
    <source>
        <dbReference type="Proteomes" id="UP000196573"/>
    </source>
</evidence>
<accession>A0A1X7AIW8</accession>
<reference evidence="1 2" key="1">
    <citation type="submission" date="2017-03" db="EMBL/GenBank/DDBJ databases">
        <authorList>
            <person name="Afonso C.L."/>
            <person name="Miller P.J."/>
            <person name="Scott M.A."/>
            <person name="Spackman E."/>
            <person name="Goraichik I."/>
            <person name="Dimitrov K.M."/>
            <person name="Suarez D.L."/>
            <person name="Swayne D.E."/>
        </authorList>
    </citation>
    <scope>NUCLEOTIDE SEQUENCE [LARGE SCALE GENOMIC DNA]</scope>
    <source>
        <strain evidence="1">SB41UT1</strain>
    </source>
</reference>
<keyword evidence="2" id="KW-1185">Reference proteome</keyword>